<evidence type="ECO:0000313" key="3">
    <source>
        <dbReference type="Proteomes" id="UP000305874"/>
    </source>
</evidence>
<gene>
    <name evidence="2" type="ORF">CWC05_24540</name>
</gene>
<reference evidence="2 3" key="1">
    <citation type="submission" date="2017-12" db="EMBL/GenBank/DDBJ databases">
        <authorList>
            <person name="Paulsen S."/>
            <person name="Gram L.K."/>
        </authorList>
    </citation>
    <scope>NUCLEOTIDE SEQUENCE [LARGE SCALE GENOMIC DNA]</scope>
    <source>
        <strain evidence="2 3">S2897</strain>
    </source>
</reference>
<proteinExistence type="predicted"/>
<dbReference type="Proteomes" id="UP000305874">
    <property type="component" value="Unassembled WGS sequence"/>
</dbReference>
<dbReference type="PANTHER" id="PTHR43603:SF1">
    <property type="entry name" value="ZINC-REGULATED GTPASE METALLOPROTEIN ACTIVATOR 1"/>
    <property type="match status" value="1"/>
</dbReference>
<reference evidence="3" key="2">
    <citation type="submission" date="2019-06" db="EMBL/GenBank/DDBJ databases">
        <title>Co-occurence of chitin degradation, pigmentation and bioactivity in marine Pseudoalteromonas.</title>
        <authorList>
            <person name="Sonnenschein E.C."/>
            <person name="Bech P.K."/>
        </authorList>
    </citation>
    <scope>NUCLEOTIDE SEQUENCE [LARGE SCALE GENOMIC DNA]</scope>
    <source>
        <strain evidence="3">S2897</strain>
    </source>
</reference>
<dbReference type="InterPro" id="IPR027417">
    <property type="entry name" value="P-loop_NTPase"/>
</dbReference>
<evidence type="ECO:0000259" key="1">
    <source>
        <dbReference type="Pfam" id="PF02492"/>
    </source>
</evidence>
<dbReference type="Pfam" id="PF02492">
    <property type="entry name" value="cobW"/>
    <property type="match status" value="1"/>
</dbReference>
<organism evidence="2 3">
    <name type="scientific">Pseudoalteromonas ruthenica</name>
    <dbReference type="NCBI Taxonomy" id="151081"/>
    <lineage>
        <taxon>Bacteria</taxon>
        <taxon>Pseudomonadati</taxon>
        <taxon>Pseudomonadota</taxon>
        <taxon>Gammaproteobacteria</taxon>
        <taxon>Alteromonadales</taxon>
        <taxon>Pseudoalteromonadaceae</taxon>
        <taxon>Pseudoalteromonas</taxon>
    </lineage>
</organism>
<feature type="non-terminal residue" evidence="2">
    <location>
        <position position="63"/>
    </location>
</feature>
<evidence type="ECO:0000313" key="2">
    <source>
        <dbReference type="EMBL" id="TMP64359.1"/>
    </source>
</evidence>
<dbReference type="PANTHER" id="PTHR43603">
    <property type="entry name" value="COBW DOMAIN-CONTAINING PROTEIN DDB_G0274527"/>
    <property type="match status" value="1"/>
</dbReference>
<comment type="caution">
    <text evidence="2">The sequence shown here is derived from an EMBL/GenBank/DDBJ whole genome shotgun (WGS) entry which is preliminary data.</text>
</comment>
<sequence>MSNIPSLLPVTVLSGFLGAGKTTVLNHILSNREGLKVAVIVNDMSEVNIDAATVQNEISLNRA</sequence>
<dbReference type="AlphaFoldDB" id="A0A5S3XX42"/>
<dbReference type="InterPro" id="IPR003495">
    <property type="entry name" value="CobW/HypB/UreG_nucleotide-bd"/>
</dbReference>
<protein>
    <submittedName>
        <fullName evidence="2">4-hydroxytetrahydrobiopterin dehydratase</fullName>
    </submittedName>
</protein>
<name>A0A5S3XX42_9GAMM</name>
<dbReference type="EMBL" id="PNCG01001221">
    <property type="protein sequence ID" value="TMP64359.1"/>
    <property type="molecule type" value="Genomic_DNA"/>
</dbReference>
<accession>A0A5S3XX42</accession>
<dbReference type="InterPro" id="IPR051927">
    <property type="entry name" value="Zn_Chap_cDPG_Synth"/>
</dbReference>
<dbReference type="SUPFAM" id="SSF52540">
    <property type="entry name" value="P-loop containing nucleoside triphosphate hydrolases"/>
    <property type="match status" value="1"/>
</dbReference>
<dbReference type="Gene3D" id="3.40.50.300">
    <property type="entry name" value="P-loop containing nucleotide triphosphate hydrolases"/>
    <property type="match status" value="1"/>
</dbReference>
<dbReference type="RefSeq" id="WP_283241129.1">
    <property type="nucleotide sequence ID" value="NZ_PNCG01001221.1"/>
</dbReference>
<feature type="domain" description="CobW/HypB/UreG nucleotide-binding" evidence="1">
    <location>
        <begin position="9"/>
        <end position="57"/>
    </location>
</feature>